<gene>
    <name evidence="4" type="ORF">NMOB1V02_LOCUS8047</name>
</gene>
<dbReference type="EMBL" id="CAJPEX010002134">
    <property type="protein sequence ID" value="CAG0920539.1"/>
    <property type="molecule type" value="Genomic_DNA"/>
</dbReference>
<feature type="region of interest" description="Disordered" evidence="3">
    <location>
        <begin position="400"/>
        <end position="428"/>
    </location>
</feature>
<feature type="compositionally biased region" description="Low complexity" evidence="3">
    <location>
        <begin position="359"/>
        <end position="368"/>
    </location>
</feature>
<keyword evidence="5" id="KW-1185">Reference proteome</keyword>
<feature type="region of interest" description="Disordered" evidence="3">
    <location>
        <begin position="324"/>
        <end position="346"/>
    </location>
</feature>
<accession>A0A7R9BRU9</accession>
<evidence type="ECO:0000256" key="1">
    <source>
        <dbReference type="ARBA" id="ARBA00022460"/>
    </source>
</evidence>
<feature type="compositionally biased region" description="Polar residues" evidence="3">
    <location>
        <begin position="400"/>
        <end position="415"/>
    </location>
</feature>
<dbReference type="PANTHER" id="PTHR12236">
    <property type="entry name" value="STRUCTURAL CONTITUENT OF CUTICLE"/>
    <property type="match status" value="1"/>
</dbReference>
<feature type="compositionally biased region" description="Low complexity" evidence="3">
    <location>
        <begin position="331"/>
        <end position="343"/>
    </location>
</feature>
<sequence>MIGRKIKQKAPRRRCRRWSLTSFPIDTAVDDRQSRVVTPTLKTILAIMIFHQQAESAPTTEPETDLQMPTLFIGHIPRTRMDLNYIDALPIKNSMPMPITVDLSLIRDTAEAVAESVLDFGLDFDTDSVSENVVSPPNHRLSSPSAQGPLIGPPPKSVEVDLPLSSGSLDTLLQLSAAVNDTERVENSLSASTTSTTGVKRTTTATSTTPSTSTVTTAITQTTPRTPTTVQTTQTTLSTPKTTTVTTSTGTLAQKYSYGYSIADKQTGDYKSAQEERQGDSVQGEYRVLEPDGLTLRVVRYWVSPGTGFRAEIKFEKVDLTRRSTPQREIPTSPSTTEMTTETGNINNVLPDGVVISGQEEQVSSRSVRSSKEPEPEASTAAFITSHSSSADHLVVDTSDSMNSTVSQSTPTPSNIPKIAQASRTSRRNAILDRMVSHRRRT</sequence>
<dbReference type="GO" id="GO:0042302">
    <property type="term" value="F:structural constituent of cuticle"/>
    <property type="evidence" value="ECO:0007669"/>
    <property type="project" value="UniProtKB-UniRule"/>
</dbReference>
<dbReference type="Proteomes" id="UP000678499">
    <property type="component" value="Unassembled WGS sequence"/>
</dbReference>
<feature type="region of interest" description="Disordered" evidence="3">
    <location>
        <begin position="359"/>
        <end position="380"/>
    </location>
</feature>
<proteinExistence type="predicted"/>
<dbReference type="PROSITE" id="PS51155">
    <property type="entry name" value="CHIT_BIND_RR_2"/>
    <property type="match status" value="1"/>
</dbReference>
<feature type="compositionally biased region" description="Low complexity" evidence="3">
    <location>
        <begin position="191"/>
        <end position="218"/>
    </location>
</feature>
<organism evidence="4">
    <name type="scientific">Notodromas monacha</name>
    <dbReference type="NCBI Taxonomy" id="399045"/>
    <lineage>
        <taxon>Eukaryota</taxon>
        <taxon>Metazoa</taxon>
        <taxon>Ecdysozoa</taxon>
        <taxon>Arthropoda</taxon>
        <taxon>Crustacea</taxon>
        <taxon>Oligostraca</taxon>
        <taxon>Ostracoda</taxon>
        <taxon>Podocopa</taxon>
        <taxon>Podocopida</taxon>
        <taxon>Cypridocopina</taxon>
        <taxon>Cypridoidea</taxon>
        <taxon>Cyprididae</taxon>
        <taxon>Notodromas</taxon>
    </lineage>
</organism>
<feature type="region of interest" description="Disordered" evidence="3">
    <location>
        <begin position="131"/>
        <end position="150"/>
    </location>
</feature>
<dbReference type="InterPro" id="IPR051217">
    <property type="entry name" value="Insect_Cuticle_Struc_Prot"/>
</dbReference>
<protein>
    <submittedName>
        <fullName evidence="4">Uncharacterized protein</fullName>
    </submittedName>
</protein>
<evidence type="ECO:0000313" key="4">
    <source>
        <dbReference type="EMBL" id="CAD7280387.1"/>
    </source>
</evidence>
<evidence type="ECO:0000256" key="3">
    <source>
        <dbReference type="SAM" id="MobiDB-lite"/>
    </source>
</evidence>
<dbReference type="GO" id="GO:0005615">
    <property type="term" value="C:extracellular space"/>
    <property type="evidence" value="ECO:0007669"/>
    <property type="project" value="TreeGrafter"/>
</dbReference>
<dbReference type="AlphaFoldDB" id="A0A7R9BRU9"/>
<dbReference type="EMBL" id="OA884171">
    <property type="protein sequence ID" value="CAD7280387.1"/>
    <property type="molecule type" value="Genomic_DNA"/>
</dbReference>
<evidence type="ECO:0000256" key="2">
    <source>
        <dbReference type="PROSITE-ProRule" id="PRU00497"/>
    </source>
</evidence>
<keyword evidence="1 2" id="KW-0193">Cuticle</keyword>
<evidence type="ECO:0000313" key="5">
    <source>
        <dbReference type="Proteomes" id="UP000678499"/>
    </source>
</evidence>
<dbReference type="GO" id="GO:0031012">
    <property type="term" value="C:extracellular matrix"/>
    <property type="evidence" value="ECO:0007669"/>
    <property type="project" value="TreeGrafter"/>
</dbReference>
<dbReference type="Pfam" id="PF00379">
    <property type="entry name" value="Chitin_bind_4"/>
    <property type="match status" value="1"/>
</dbReference>
<name>A0A7R9BRU9_9CRUS</name>
<feature type="compositionally biased region" description="Polar residues" evidence="3">
    <location>
        <begin position="131"/>
        <end position="146"/>
    </location>
</feature>
<reference evidence="4" key="1">
    <citation type="submission" date="2020-11" db="EMBL/GenBank/DDBJ databases">
        <authorList>
            <person name="Tran Van P."/>
        </authorList>
    </citation>
    <scope>NUCLEOTIDE SEQUENCE</scope>
</reference>
<dbReference type="PANTHER" id="PTHR12236:SF95">
    <property type="entry name" value="CUTICULAR PROTEIN 76BD, ISOFORM C-RELATED"/>
    <property type="match status" value="1"/>
</dbReference>
<dbReference type="OrthoDB" id="6630425at2759"/>
<dbReference type="InterPro" id="IPR000618">
    <property type="entry name" value="Insect_cuticle"/>
</dbReference>
<feature type="region of interest" description="Disordered" evidence="3">
    <location>
        <begin position="184"/>
        <end position="218"/>
    </location>
</feature>